<dbReference type="PANTHER" id="PTHR23071:SF1">
    <property type="entry name" value="GPI ETHANOLAMINE PHOSPHATE TRANSFERASE 3"/>
    <property type="match status" value="1"/>
</dbReference>
<dbReference type="CDD" id="cd16023">
    <property type="entry name" value="GPI_EPT_3"/>
    <property type="match status" value="1"/>
</dbReference>
<keyword evidence="13" id="KW-1185">Reference proteome</keyword>
<keyword evidence="10" id="KW-0325">Glycoprotein</keyword>
<proteinExistence type="inferred from homology"/>
<feature type="transmembrane region" description="Helical" evidence="12">
    <location>
        <begin position="554"/>
        <end position="574"/>
    </location>
</feature>
<dbReference type="GO" id="GO:0005789">
    <property type="term" value="C:endoplasmic reticulum membrane"/>
    <property type="evidence" value="ECO:0007669"/>
    <property type="project" value="UniProtKB-SubCell"/>
</dbReference>
<reference evidence="14" key="2">
    <citation type="submission" date="2023-11" db="UniProtKB">
        <authorList>
            <consortium name="WormBaseParasite"/>
        </authorList>
    </citation>
    <scope>IDENTIFICATION</scope>
</reference>
<feature type="transmembrane region" description="Helical" evidence="12">
    <location>
        <begin position="1097"/>
        <end position="1119"/>
    </location>
</feature>
<protein>
    <recommendedName>
        <fullName evidence="15">GPI ethanolamine phosphate transferase 3</fullName>
    </recommendedName>
</protein>
<keyword evidence="4" id="KW-0337">GPI-anchor biosynthesis</keyword>
<feature type="transmembrane region" description="Helical" evidence="12">
    <location>
        <begin position="892"/>
        <end position="913"/>
    </location>
</feature>
<feature type="transmembrane region" description="Helical" evidence="12">
    <location>
        <begin position="1131"/>
        <end position="1153"/>
    </location>
</feature>
<evidence type="ECO:0000256" key="12">
    <source>
        <dbReference type="SAM" id="Phobius"/>
    </source>
</evidence>
<evidence type="ECO:0000313" key="13">
    <source>
        <dbReference type="Proteomes" id="UP000050795"/>
    </source>
</evidence>
<dbReference type="Proteomes" id="UP000050795">
    <property type="component" value="Unassembled WGS sequence"/>
</dbReference>
<evidence type="ECO:0000256" key="1">
    <source>
        <dbReference type="ARBA" id="ARBA00004477"/>
    </source>
</evidence>
<organism evidence="13 14">
    <name type="scientific">Trichobilharzia regenti</name>
    <name type="common">Nasal bird schistosome</name>
    <dbReference type="NCBI Taxonomy" id="157069"/>
    <lineage>
        <taxon>Eukaryota</taxon>
        <taxon>Metazoa</taxon>
        <taxon>Spiralia</taxon>
        <taxon>Lophotrochozoa</taxon>
        <taxon>Platyhelminthes</taxon>
        <taxon>Trematoda</taxon>
        <taxon>Digenea</taxon>
        <taxon>Strigeidida</taxon>
        <taxon>Schistosomatoidea</taxon>
        <taxon>Schistosomatidae</taxon>
        <taxon>Trichobilharzia</taxon>
    </lineage>
</organism>
<evidence type="ECO:0000256" key="4">
    <source>
        <dbReference type="ARBA" id="ARBA00022502"/>
    </source>
</evidence>
<dbReference type="GO" id="GO:0006506">
    <property type="term" value="P:GPI anchor biosynthetic process"/>
    <property type="evidence" value="ECO:0007669"/>
    <property type="project" value="UniProtKB-KW"/>
</dbReference>
<sequence length="1170" mass="133881">MKEKLFTNTTTHITNSNNNNHHRYPGHSRLRGLFLHKLPSVFVGFFGIYVFLHGFLLNRAELDNVAGVQPEELSRHYPMSTGRQSRLILLLVDALAYEFIREDNNNNSLIHKYLSTNFPKSYSSWLETISKAYFTGQFIADPPTTTLQRLKALMTGTMPTFIDAGSNFGGSKVIEDNLLKQWKLAGKEILFVGDETWIELFPDCFSHYKAYPSFNVKDLDTVDTGVENYILQALGVNDSHIRQDDSITSNVQHHQQEEEQQQQGKHIHWDILIGHMLGIDHCGHTYGPLHPEMMRKLSELNTFIRRIISKLQPNDIFLIMGDHGMTQSGDHGGDSDGELEAGLLVFTGNQNTSSPSLFSSSSSKGISLSSEDNVTTKKKRRKQRLAQIDLVPTLSLLTGVPIPYSNLGILCEDLLLRNHVNLHNGLVLNFIQMFTFTANYVYNISKLPLPSELSSHMERLVHSSTYDWIHRLPPEELLTSLKKLQSIFRDHWTQFNELEIFLGLLLTLASLINLILSVEQAHRMKNPYLCSISLCLACILSFLCMYLQIPQVLYFVFIILLVLSPIFFVFLHHITYNLFDTFNSSIFGFVLLILMSLSYLSNSLLIHEFHITYFFIQSLFIICLVSVILNSLQHDAILCTTTTTTTTTEKAASISSIVNFSQKCCISLLYRSPSALFIFSILMIFRALIWHLLICREELSTGTSTQCRSTLDPWITKSLSKLDPMNEFYPIGILRVCFAIFVLITCLYTYCRWCLFLSDKSKPIDSSTTTTTDCGISSMSSSKSRRRRRSGLFKVFEKRRRRFLLFLLIGALLSSLWLVDSGQSVNWIKFVPTNRLHTVRVWIARILLIIISYTFSQFLKLSSSIFHPYHQSINSMASGYDKFMHDRTLLNLYTHWTVTCLTVLPFCVILIFINEFHVIWLAGFLIFIRLLSLLLSPPVSYTLSSSLSSSSSSSSLVKHSKTTVRCQYGDEINDSLLFHVPSENISWTVAVFLCLLDNLSFYVTGHQPTLASIPWDGAYAIYEGDHSTRWLPAITVILHLYSGPIIIAFSLPVFIMISLQIKYYYYYYNQRSNVFNGEHKLMSGGYYYRFVDALDLLSWRFFACKFVLTLGCMLSTGILRRHLMVWKIFAPRLLFSILSLIVSTVCLLLTRYLTVHCLHKRICKILQNNL</sequence>
<evidence type="ECO:0000256" key="6">
    <source>
        <dbReference type="ARBA" id="ARBA00022692"/>
    </source>
</evidence>
<feature type="transmembrane region" description="Helical" evidence="12">
    <location>
        <begin position="919"/>
        <end position="943"/>
    </location>
</feature>
<evidence type="ECO:0000256" key="10">
    <source>
        <dbReference type="ARBA" id="ARBA00023180"/>
    </source>
</evidence>
<evidence type="ECO:0000256" key="11">
    <source>
        <dbReference type="SAM" id="MobiDB-lite"/>
    </source>
</evidence>
<feature type="region of interest" description="Disordered" evidence="11">
    <location>
        <begin position="353"/>
        <end position="379"/>
    </location>
</feature>
<evidence type="ECO:0000256" key="8">
    <source>
        <dbReference type="ARBA" id="ARBA00022989"/>
    </source>
</evidence>
<evidence type="ECO:0000256" key="7">
    <source>
        <dbReference type="ARBA" id="ARBA00022824"/>
    </source>
</evidence>
<feature type="transmembrane region" description="Helical" evidence="12">
    <location>
        <begin position="586"/>
        <end position="605"/>
    </location>
</feature>
<feature type="compositionally biased region" description="Low complexity" evidence="11">
    <location>
        <begin position="353"/>
        <end position="370"/>
    </location>
</feature>
<evidence type="ECO:0000256" key="9">
    <source>
        <dbReference type="ARBA" id="ARBA00023136"/>
    </source>
</evidence>
<comment type="pathway">
    <text evidence="2">Glycolipid biosynthesis; glycosylphosphatidylinositol-anchor biosynthesis.</text>
</comment>
<reference evidence="13" key="1">
    <citation type="submission" date="2022-06" db="EMBL/GenBank/DDBJ databases">
        <authorList>
            <person name="Berger JAMES D."/>
            <person name="Berger JAMES D."/>
        </authorList>
    </citation>
    <scope>NUCLEOTIDE SEQUENCE [LARGE SCALE GENOMIC DNA]</scope>
</reference>
<dbReference type="InterPro" id="IPR037675">
    <property type="entry name" value="PIG-O_N"/>
</dbReference>
<dbReference type="InterPro" id="IPR017850">
    <property type="entry name" value="Alkaline_phosphatase_core_sf"/>
</dbReference>
<dbReference type="Gene3D" id="3.40.720.10">
    <property type="entry name" value="Alkaline Phosphatase, subunit A"/>
    <property type="match status" value="1"/>
</dbReference>
<feature type="transmembrane region" description="Helical" evidence="12">
    <location>
        <begin position="675"/>
        <end position="694"/>
    </location>
</feature>
<feature type="transmembrane region" description="Helical" evidence="12">
    <location>
        <begin position="728"/>
        <end position="751"/>
    </location>
</feature>
<keyword evidence="5" id="KW-0808">Transferase</keyword>
<feature type="transmembrane region" description="Helical" evidence="12">
    <location>
        <begin position="498"/>
        <end position="516"/>
    </location>
</feature>
<feature type="transmembrane region" description="Helical" evidence="12">
    <location>
        <begin position="38"/>
        <end position="57"/>
    </location>
</feature>
<dbReference type="InterPro" id="IPR002591">
    <property type="entry name" value="Phosphodiest/P_Trfase"/>
</dbReference>
<feature type="region of interest" description="Disordered" evidence="11">
    <location>
        <begin position="1"/>
        <end position="22"/>
    </location>
</feature>
<feature type="transmembrane region" description="Helical" evidence="12">
    <location>
        <begin position="528"/>
        <end position="548"/>
    </location>
</feature>
<feature type="compositionally biased region" description="Low complexity" evidence="11">
    <location>
        <begin position="7"/>
        <end position="19"/>
    </location>
</feature>
<dbReference type="InterPro" id="IPR039524">
    <property type="entry name" value="PIGO/GPI13"/>
</dbReference>
<keyword evidence="8 12" id="KW-1133">Transmembrane helix</keyword>
<dbReference type="WBParaSite" id="TREG1_74880.1">
    <property type="protein sequence ID" value="TREG1_74880.1"/>
    <property type="gene ID" value="TREG1_74880"/>
</dbReference>
<name>A0AA85K9R2_TRIRE</name>
<keyword evidence="6 12" id="KW-0812">Transmembrane</keyword>
<dbReference type="GO" id="GO:0051377">
    <property type="term" value="F:mannose-ethanolamine phosphotransferase activity"/>
    <property type="evidence" value="ECO:0007669"/>
    <property type="project" value="InterPro"/>
</dbReference>
<evidence type="ECO:0008006" key="15">
    <source>
        <dbReference type="Google" id="ProtNLM"/>
    </source>
</evidence>
<feature type="transmembrane region" description="Helical" evidence="12">
    <location>
        <begin position="611"/>
        <end position="629"/>
    </location>
</feature>
<dbReference type="SUPFAM" id="SSF53649">
    <property type="entry name" value="Alkaline phosphatase-like"/>
    <property type="match status" value="1"/>
</dbReference>
<keyword evidence="7" id="KW-0256">Endoplasmic reticulum</keyword>
<dbReference type="Pfam" id="PF01663">
    <property type="entry name" value="Phosphodiest"/>
    <property type="match status" value="1"/>
</dbReference>
<dbReference type="AlphaFoldDB" id="A0AA85K9R2"/>
<dbReference type="PANTHER" id="PTHR23071">
    <property type="entry name" value="PHOSPHATIDYLINOSITOL GLYCAN"/>
    <property type="match status" value="1"/>
</dbReference>
<keyword evidence="9 12" id="KW-0472">Membrane</keyword>
<accession>A0AA85K9R2</accession>
<evidence type="ECO:0000256" key="2">
    <source>
        <dbReference type="ARBA" id="ARBA00004687"/>
    </source>
</evidence>
<feature type="transmembrane region" description="Helical" evidence="12">
    <location>
        <begin position="803"/>
        <end position="819"/>
    </location>
</feature>
<evidence type="ECO:0000256" key="3">
    <source>
        <dbReference type="ARBA" id="ARBA00008695"/>
    </source>
</evidence>
<evidence type="ECO:0000256" key="5">
    <source>
        <dbReference type="ARBA" id="ARBA00022679"/>
    </source>
</evidence>
<comment type="subcellular location">
    <subcellularLocation>
        <location evidence="1">Endoplasmic reticulum membrane</location>
        <topology evidence="1">Multi-pass membrane protein</topology>
    </subcellularLocation>
</comment>
<feature type="transmembrane region" description="Helical" evidence="12">
    <location>
        <begin position="1036"/>
        <end position="1061"/>
    </location>
</feature>
<comment type="similarity">
    <text evidence="3">Belongs to the PIGG/PIGN/PIGO family. PIGO subfamily.</text>
</comment>
<evidence type="ECO:0000313" key="14">
    <source>
        <dbReference type="WBParaSite" id="TREG1_74880.1"/>
    </source>
</evidence>